<proteinExistence type="predicted"/>
<protein>
    <submittedName>
        <fullName evidence="2">Uncharacterized protein</fullName>
    </submittedName>
</protein>
<geneLocation type="plasmid" evidence="2 3">
    <name>pWNCR64</name>
</geneLocation>
<dbReference type="EMBL" id="CP006816">
    <property type="protein sequence ID" value="AGY83029.1"/>
    <property type="molecule type" value="Genomic_DNA"/>
</dbReference>
<keyword evidence="2" id="KW-0614">Plasmid</keyword>
<evidence type="ECO:0000313" key="3">
    <source>
        <dbReference type="Proteomes" id="UP000017469"/>
    </source>
</evidence>
<gene>
    <name evidence="2" type="ORF">Q783_11830</name>
</gene>
<keyword evidence="1" id="KW-0812">Transmembrane</keyword>
<keyword evidence="1" id="KW-1133">Transmembrane helix</keyword>
<evidence type="ECO:0000313" key="2">
    <source>
        <dbReference type="EMBL" id="AGY83029.1"/>
    </source>
</evidence>
<evidence type="ECO:0000256" key="1">
    <source>
        <dbReference type="SAM" id="Phobius"/>
    </source>
</evidence>
<reference evidence="2 3" key="1">
    <citation type="journal article" date="2013" name="Genome Announc.">
        <title>Complete Genome Sequence of Carnobacterium gilichinskyi Strain WN1359T (DSM 27470T).</title>
        <authorList>
            <person name="Leonard M.T."/>
            <person name="Panayotova N."/>
            <person name="Farmerie W.G."/>
            <person name="Triplett E.W."/>
            <person name="Nicholson W.L."/>
        </authorList>
    </citation>
    <scope>NUCLEOTIDE SEQUENCE [LARGE SCALE GENOMIC DNA]</scope>
    <source>
        <strain evidence="2 3">WN1359</strain>
        <plasmid evidence="3">Plasmid pWNCR64</plasmid>
    </source>
</reference>
<dbReference type="AlphaFoldDB" id="U5SCL5"/>
<dbReference type="PATRIC" id="fig|1266845.5.peg.2257"/>
<dbReference type="KEGG" id="caw:Q783_11830"/>
<keyword evidence="1" id="KW-0472">Membrane</keyword>
<dbReference type="HOGENOM" id="CLU_100132_0_0_9"/>
<accession>U5SCL5</accession>
<dbReference type="Proteomes" id="UP000017469">
    <property type="component" value="Plasmid pWNCR64"/>
</dbReference>
<feature type="transmembrane region" description="Helical" evidence="1">
    <location>
        <begin position="21"/>
        <end position="40"/>
    </location>
</feature>
<organism evidence="2 3">
    <name type="scientific">Carnobacterium inhibens subsp. gilichinskyi</name>
    <dbReference type="NCBI Taxonomy" id="1266845"/>
    <lineage>
        <taxon>Bacteria</taxon>
        <taxon>Bacillati</taxon>
        <taxon>Bacillota</taxon>
        <taxon>Bacilli</taxon>
        <taxon>Lactobacillales</taxon>
        <taxon>Carnobacteriaceae</taxon>
        <taxon>Carnobacterium</taxon>
    </lineage>
</organism>
<sequence>MSRRLEKLTDESYYIKIDEKLYFYIITFFFFMEGGKDIYIEKWSCMKENSPILHNQQKGVILDKQSVTLSTSKKEELLGEQGKPLEELRKEIMENELSPKVETRSYLFERFLQQTGKPELVEEARTVKIEEYATKPNQVMSELSFIGASLAEGFLDFYGIQLSHVVEKYEKRLHIIELESLDQNESGFYIGKFTEGSLAIVSPRLDSEEQAQQKLSDFLTMKQKRQKDYSQLELEQHSTDKD</sequence>
<name>U5SCL5_9LACT</name>